<dbReference type="InterPro" id="IPR050266">
    <property type="entry name" value="AB_hydrolase_sf"/>
</dbReference>
<dbReference type="SUPFAM" id="SSF53474">
    <property type="entry name" value="alpha/beta-Hydrolases"/>
    <property type="match status" value="1"/>
</dbReference>
<dbReference type="OrthoDB" id="3211023at2"/>
<dbReference type="PANTHER" id="PTHR43798">
    <property type="entry name" value="MONOACYLGLYCEROL LIPASE"/>
    <property type="match status" value="1"/>
</dbReference>
<dbReference type="Gene3D" id="3.40.50.1820">
    <property type="entry name" value="alpha/beta hydrolase"/>
    <property type="match status" value="1"/>
</dbReference>
<name>A0A0V8RZC6_9ACTO</name>
<proteinExistence type="predicted"/>
<reference evidence="2 3" key="1">
    <citation type="submission" date="2015-10" db="EMBL/GenBank/DDBJ databases">
        <title>Draft Genome of Actinomyces odontolyticus subsp. actinosynbacter strain XH001.</title>
        <authorList>
            <person name="Mclean J.S."/>
            <person name="He X."/>
        </authorList>
    </citation>
    <scope>NUCLEOTIDE SEQUENCE [LARGE SCALE GENOMIC DNA]</scope>
    <source>
        <strain evidence="2 3">XH001</strain>
    </source>
</reference>
<evidence type="ECO:0000313" key="2">
    <source>
        <dbReference type="EMBL" id="KSW13322.1"/>
    </source>
</evidence>
<dbReference type="AlphaFoldDB" id="A0A0V8RZC6"/>
<evidence type="ECO:0000313" key="3">
    <source>
        <dbReference type="Proteomes" id="UP000054686"/>
    </source>
</evidence>
<dbReference type="Pfam" id="PF12697">
    <property type="entry name" value="Abhydrolase_6"/>
    <property type="match status" value="1"/>
</dbReference>
<protein>
    <submittedName>
        <fullName evidence="2">Alpha/beta hydrolase</fullName>
    </submittedName>
</protein>
<dbReference type="Proteomes" id="UP000054686">
    <property type="component" value="Unassembled WGS sequence"/>
</dbReference>
<dbReference type="EMBL" id="LLVT01000001">
    <property type="protein sequence ID" value="KSW13322.1"/>
    <property type="molecule type" value="Genomic_DNA"/>
</dbReference>
<dbReference type="GO" id="GO:0016020">
    <property type="term" value="C:membrane"/>
    <property type="evidence" value="ECO:0007669"/>
    <property type="project" value="TreeGrafter"/>
</dbReference>
<dbReference type="GO" id="GO:0046464">
    <property type="term" value="P:acylglycerol catabolic process"/>
    <property type="evidence" value="ECO:0007669"/>
    <property type="project" value="TreeGrafter"/>
</dbReference>
<accession>A0A0V8RZC6</accession>
<organism evidence="2 3">
    <name type="scientific">Schaalia odontolytica</name>
    <dbReference type="NCBI Taxonomy" id="1660"/>
    <lineage>
        <taxon>Bacteria</taxon>
        <taxon>Bacillati</taxon>
        <taxon>Actinomycetota</taxon>
        <taxon>Actinomycetes</taxon>
        <taxon>Actinomycetales</taxon>
        <taxon>Actinomycetaceae</taxon>
        <taxon>Schaalia</taxon>
    </lineage>
</organism>
<evidence type="ECO:0000259" key="1">
    <source>
        <dbReference type="Pfam" id="PF12697"/>
    </source>
</evidence>
<dbReference type="InterPro" id="IPR000073">
    <property type="entry name" value="AB_hydrolase_1"/>
</dbReference>
<dbReference type="PRINTS" id="PR00111">
    <property type="entry name" value="ABHYDROLASE"/>
</dbReference>
<dbReference type="PANTHER" id="PTHR43798:SF5">
    <property type="entry name" value="MONOACYLGLYCEROL LIPASE ABHD6"/>
    <property type="match status" value="1"/>
</dbReference>
<keyword evidence="2" id="KW-0378">Hydrolase</keyword>
<gene>
    <name evidence="2" type="ORF">APY09_02935</name>
</gene>
<feature type="domain" description="AB hydrolase-1" evidence="1">
    <location>
        <begin position="62"/>
        <end position="293"/>
    </location>
</feature>
<dbReference type="GO" id="GO:0047372">
    <property type="term" value="F:monoacylglycerol lipase activity"/>
    <property type="evidence" value="ECO:0007669"/>
    <property type="project" value="TreeGrafter"/>
</dbReference>
<comment type="caution">
    <text evidence="2">The sequence shown here is derived from an EMBL/GenBank/DDBJ whole genome shotgun (WGS) entry which is preliminary data.</text>
</comment>
<dbReference type="InterPro" id="IPR029058">
    <property type="entry name" value="AB_hydrolase_fold"/>
</dbReference>
<sequence>MKQIEPFGPFALAANVTPVAVPSPAGELSGLLTGPSAPALVDGTPAISAVSAPGGAGENRALLVPGYTGSKEDYSTVLPFLGEAGWDVLAYSQRGQGGSAAPAGLGAYGMSDFVGDLIAVAEAWAGTTGRVHLVGHSFGGIVARAAVVKRPDLFASVTLFCSGRAVYDWMNTLPILDPLPTGPGARQQVLRTYFPDMNFDEPGVGWAEFQRIRALDTASENLVGIARILSQLRPDTPALAATGVPVHVLYGDQDEIWPPSWYAEEAADLGARESIIRGGTHSPQLQFPQQWAELASSYWADVESGALVWSM</sequence>
<dbReference type="RefSeq" id="WP_060566095.1">
    <property type="nucleotide sequence ID" value="NZ_CP040006.1"/>
</dbReference>